<dbReference type="OrthoDB" id="9800507at2"/>
<comment type="catalytic activity">
    <reaction evidence="10">
        <text>an N-acyl-L-alpha-aminoacyl-tRNA + H2O = an N-acyl-L-amino acid + a tRNA + H(+)</text>
        <dbReference type="Rhea" id="RHEA:54448"/>
        <dbReference type="Rhea" id="RHEA-COMP:10123"/>
        <dbReference type="Rhea" id="RHEA-COMP:13883"/>
        <dbReference type="ChEBI" id="CHEBI:15377"/>
        <dbReference type="ChEBI" id="CHEBI:15378"/>
        <dbReference type="ChEBI" id="CHEBI:59874"/>
        <dbReference type="ChEBI" id="CHEBI:78442"/>
        <dbReference type="ChEBI" id="CHEBI:138191"/>
        <dbReference type="EC" id="3.1.1.29"/>
    </reaction>
</comment>
<feature type="active site" description="Proton acceptor" evidence="10">
    <location>
        <position position="19"/>
    </location>
</feature>
<dbReference type="InterPro" id="IPR001240">
    <property type="entry name" value="PRAI_dom"/>
</dbReference>
<gene>
    <name evidence="11" type="primary">trpF</name>
    <name evidence="10" type="synonym">pth</name>
    <name evidence="13" type="ORF">DC3_16030</name>
</gene>
<keyword evidence="2 10" id="KW-0820">tRNA-binding</keyword>
<comment type="function">
    <text evidence="10">Hydrolyzes ribosome-free peptidyl-tRNAs (with 1 or more amino acids incorporated), which drop off the ribosome during protein synthesis, or as a result of ribosome stalling.</text>
</comment>
<dbReference type="GO" id="GO:0004640">
    <property type="term" value="F:phosphoribosylanthranilate isomerase activity"/>
    <property type="evidence" value="ECO:0007669"/>
    <property type="project" value="UniProtKB-UniRule"/>
</dbReference>
<evidence type="ECO:0000256" key="11">
    <source>
        <dbReference type="HAMAP-Rule" id="MF_00135"/>
    </source>
</evidence>
<dbReference type="GO" id="GO:0004045">
    <property type="term" value="F:peptidyl-tRNA hydrolase activity"/>
    <property type="evidence" value="ECO:0007669"/>
    <property type="project" value="UniProtKB-UniRule"/>
</dbReference>
<dbReference type="EC" id="3.1.1.29" evidence="10"/>
<dbReference type="HAMAP" id="MF_00083">
    <property type="entry name" value="Pept_tRNA_hydro_bact"/>
    <property type="match status" value="1"/>
</dbReference>
<dbReference type="Pfam" id="PF01195">
    <property type="entry name" value="Pept_tRNA_hydro"/>
    <property type="match status" value="1"/>
</dbReference>
<dbReference type="Gene3D" id="3.20.20.70">
    <property type="entry name" value="Aldolase class I"/>
    <property type="match status" value="1"/>
</dbReference>
<comment type="similarity">
    <text evidence="11">Belongs to the TrpF family.</text>
</comment>
<evidence type="ECO:0000256" key="6">
    <source>
        <dbReference type="ARBA" id="ARBA00022884"/>
    </source>
</evidence>
<keyword evidence="3 11" id="KW-0028">Amino-acid biosynthesis</keyword>
<evidence type="ECO:0000313" key="14">
    <source>
        <dbReference type="Proteomes" id="UP000321306"/>
    </source>
</evidence>
<dbReference type="EMBL" id="BJXB01000005">
    <property type="protein sequence ID" value="GEM45968.1"/>
    <property type="molecule type" value="Genomic_DNA"/>
</dbReference>
<dbReference type="SUPFAM" id="SSF53178">
    <property type="entry name" value="Peptidyl-tRNA hydrolase-like"/>
    <property type="match status" value="1"/>
</dbReference>
<accession>A0A511N0H2</accession>
<evidence type="ECO:0000259" key="12">
    <source>
        <dbReference type="Pfam" id="PF00697"/>
    </source>
</evidence>
<dbReference type="CDD" id="cd00462">
    <property type="entry name" value="PTH"/>
    <property type="match status" value="1"/>
</dbReference>
<sequence length="405" mass="44847">MKLIVGLGNPGLEYAQTRHNVGFMVLDLLAARLGVRFSHRGNAEVAEGRIGTEKVILVKPHTYMNLSGQAVVPLMRFYKLHPEDMLVVQDDLDMPFRMMKFRHGGSSGGQGGIKNITQLLGSENFTRLKIGIDRPPPKYDVPRWVLSKFRPEEQPDLEKLVDLGMQAAISWAEQGLEKAQLKFNGTDLRPRPPKKAKETLKIPMRVKMCGMTRVEDAVLAERLGVDAIGLIFAPFSKRHVTPEQARKISLSLSVLPSRVGVFVDTPLEELLKTADTARLTAVQLHGNESPEFAAQVAAHFPVIRAFRVKDATLDLSEWQDFTVLLDGSEPGSGQAFDWSLLPSLKPPKRWWLAGGLGPQNVVAALEAVKNHLPVGVDAVTHLEASPGIKDPARMRAFMQNLRSRD</sequence>
<protein>
    <recommendedName>
        <fullName evidence="10 11">Multifunctional fusion protein</fullName>
    </recommendedName>
    <domain>
        <recommendedName>
            <fullName evidence="10">Peptidyl-tRNA hydrolase</fullName>
            <shortName evidence="10">Pth</shortName>
            <ecNumber evidence="10">3.1.1.29</ecNumber>
        </recommendedName>
    </domain>
    <domain>
        <recommendedName>
            <fullName evidence="11">N-(5'-phosphoribosyl)anthranilate isomerase</fullName>
            <shortName evidence="11">PRAI</shortName>
            <ecNumber evidence="11">5.3.1.24</ecNumber>
        </recommendedName>
    </domain>
</protein>
<dbReference type="HAMAP" id="MF_00135">
    <property type="entry name" value="PRAI"/>
    <property type="match status" value="1"/>
</dbReference>
<comment type="function">
    <text evidence="10">Catalyzes the release of premature peptidyl moieties from peptidyl-tRNA molecules trapped in stalled 50S ribosomal subunits, and thus maintains levels of free tRNAs and 50S ribosomes.</text>
</comment>
<evidence type="ECO:0000256" key="8">
    <source>
        <dbReference type="ARBA" id="ARBA00023235"/>
    </source>
</evidence>
<feature type="site" description="Stabilizes the basic form of H active site to accept a proton" evidence="10">
    <location>
        <position position="90"/>
    </location>
</feature>
<dbReference type="Gene3D" id="3.40.50.1470">
    <property type="entry name" value="Peptidyl-tRNA hydrolase"/>
    <property type="match status" value="1"/>
</dbReference>
<name>A0A511N0H2_DEIC1</name>
<dbReference type="Pfam" id="PF00697">
    <property type="entry name" value="PRAI"/>
    <property type="match status" value="1"/>
</dbReference>
<dbReference type="InterPro" id="IPR018171">
    <property type="entry name" value="Pept_tRNA_hydro_CS"/>
</dbReference>
<dbReference type="AlphaFoldDB" id="A0A511N0H2"/>
<dbReference type="GO" id="GO:0000049">
    <property type="term" value="F:tRNA binding"/>
    <property type="evidence" value="ECO:0007669"/>
    <property type="project" value="UniProtKB-UniRule"/>
</dbReference>
<keyword evidence="14" id="KW-1185">Reference proteome</keyword>
<dbReference type="GO" id="GO:0000162">
    <property type="term" value="P:L-tryptophan biosynthetic process"/>
    <property type="evidence" value="ECO:0007669"/>
    <property type="project" value="UniProtKB-UniRule"/>
</dbReference>
<dbReference type="GO" id="GO:0006515">
    <property type="term" value="P:protein quality control for misfolded or incompletely synthesized proteins"/>
    <property type="evidence" value="ECO:0007669"/>
    <property type="project" value="UniProtKB-UniRule"/>
</dbReference>
<dbReference type="PANTHER" id="PTHR17224">
    <property type="entry name" value="PEPTIDYL-TRNA HYDROLASE"/>
    <property type="match status" value="1"/>
</dbReference>
<dbReference type="PROSITE" id="PS01195">
    <property type="entry name" value="PEPT_TRNA_HYDROL_1"/>
    <property type="match status" value="1"/>
</dbReference>
<dbReference type="GO" id="GO:0005737">
    <property type="term" value="C:cytoplasm"/>
    <property type="evidence" value="ECO:0007669"/>
    <property type="project" value="UniProtKB-SubCell"/>
</dbReference>
<evidence type="ECO:0000256" key="3">
    <source>
        <dbReference type="ARBA" id="ARBA00022605"/>
    </source>
</evidence>
<dbReference type="CDD" id="cd00405">
    <property type="entry name" value="PRAI"/>
    <property type="match status" value="1"/>
</dbReference>
<keyword evidence="7 11" id="KW-0057">Aromatic amino acid biosynthesis</keyword>
<dbReference type="InterPro" id="IPR013785">
    <property type="entry name" value="Aldolase_TIM"/>
</dbReference>
<evidence type="ECO:0000256" key="2">
    <source>
        <dbReference type="ARBA" id="ARBA00022555"/>
    </source>
</evidence>
<keyword evidence="6 10" id="KW-0694">RNA-binding</keyword>
<keyword evidence="10" id="KW-0963">Cytoplasm</keyword>
<comment type="caution">
    <text evidence="13">The sequence shown here is derived from an EMBL/GenBank/DDBJ whole genome shotgun (WGS) entry which is preliminary data.</text>
</comment>
<comment type="subcellular location">
    <subcellularLocation>
        <location evidence="10">Cytoplasm</location>
    </subcellularLocation>
</comment>
<evidence type="ECO:0000256" key="10">
    <source>
        <dbReference type="HAMAP-Rule" id="MF_00083"/>
    </source>
</evidence>
<dbReference type="PANTHER" id="PTHR17224:SF1">
    <property type="entry name" value="PEPTIDYL-TRNA HYDROLASE"/>
    <property type="match status" value="1"/>
</dbReference>
<comment type="catalytic activity">
    <reaction evidence="11">
        <text>N-(5-phospho-beta-D-ribosyl)anthranilate = 1-(2-carboxyphenylamino)-1-deoxy-D-ribulose 5-phosphate</text>
        <dbReference type="Rhea" id="RHEA:21540"/>
        <dbReference type="ChEBI" id="CHEBI:18277"/>
        <dbReference type="ChEBI" id="CHEBI:58613"/>
        <dbReference type="EC" id="5.3.1.24"/>
    </reaction>
</comment>
<feature type="binding site" evidence="10">
    <location>
        <position position="63"/>
    </location>
    <ligand>
        <name>tRNA</name>
        <dbReference type="ChEBI" id="CHEBI:17843"/>
    </ligand>
</feature>
<feature type="domain" description="N-(5'phosphoribosyl) anthranilate isomerase (PRAI)" evidence="12">
    <location>
        <begin position="206"/>
        <end position="400"/>
    </location>
</feature>
<keyword evidence="4 10" id="KW-0378">Hydrolase</keyword>
<evidence type="ECO:0000313" key="13">
    <source>
        <dbReference type="EMBL" id="GEM45968.1"/>
    </source>
</evidence>
<feature type="site" description="Discriminates between blocked and unblocked aminoacyl-tRNA" evidence="10">
    <location>
        <position position="9"/>
    </location>
</feature>
<comment type="subunit">
    <text evidence="10">Monomer.</text>
</comment>
<keyword evidence="8 11" id="KW-0413">Isomerase</keyword>
<dbReference type="EC" id="5.3.1.24" evidence="11"/>
<dbReference type="RefSeq" id="WP_146883715.1">
    <property type="nucleotide sequence ID" value="NZ_BJXB01000005.1"/>
</dbReference>
<evidence type="ECO:0000256" key="7">
    <source>
        <dbReference type="ARBA" id="ARBA00023141"/>
    </source>
</evidence>
<dbReference type="GO" id="GO:0072344">
    <property type="term" value="P:rescue of stalled ribosome"/>
    <property type="evidence" value="ECO:0007669"/>
    <property type="project" value="UniProtKB-UniRule"/>
</dbReference>
<evidence type="ECO:0000256" key="5">
    <source>
        <dbReference type="ARBA" id="ARBA00022822"/>
    </source>
</evidence>
<reference evidence="13 14" key="1">
    <citation type="submission" date="2019-07" db="EMBL/GenBank/DDBJ databases">
        <title>Whole genome shotgun sequence of Deinococcus cellulosilyticus NBRC 106333.</title>
        <authorList>
            <person name="Hosoyama A."/>
            <person name="Uohara A."/>
            <person name="Ohji S."/>
            <person name="Ichikawa N."/>
        </authorList>
    </citation>
    <scope>NUCLEOTIDE SEQUENCE [LARGE SCALE GENOMIC DNA]</scope>
    <source>
        <strain evidence="13 14">NBRC 106333</strain>
    </source>
</reference>
<evidence type="ECO:0000256" key="4">
    <source>
        <dbReference type="ARBA" id="ARBA00022801"/>
    </source>
</evidence>
<feature type="binding site" evidence="10">
    <location>
        <position position="14"/>
    </location>
    <ligand>
        <name>tRNA</name>
        <dbReference type="ChEBI" id="CHEBI:17843"/>
    </ligand>
</feature>
<dbReference type="FunFam" id="3.40.50.1470:FF:000001">
    <property type="entry name" value="Peptidyl-tRNA hydrolase"/>
    <property type="match status" value="1"/>
</dbReference>
<evidence type="ECO:0000256" key="1">
    <source>
        <dbReference type="ARBA" id="ARBA00004664"/>
    </source>
</evidence>
<dbReference type="InterPro" id="IPR036416">
    <property type="entry name" value="Pept_tRNA_hydro_sf"/>
</dbReference>
<keyword evidence="5 11" id="KW-0822">Tryptophan biosynthesis</keyword>
<feature type="binding site" evidence="10">
    <location>
        <position position="65"/>
    </location>
    <ligand>
        <name>tRNA</name>
        <dbReference type="ChEBI" id="CHEBI:17843"/>
    </ligand>
</feature>
<organism evidence="13 14">
    <name type="scientific">Deinococcus cellulosilyticus (strain DSM 18568 / NBRC 106333 / KACC 11606 / 5516J-15)</name>
    <dbReference type="NCBI Taxonomy" id="1223518"/>
    <lineage>
        <taxon>Bacteria</taxon>
        <taxon>Thermotogati</taxon>
        <taxon>Deinococcota</taxon>
        <taxon>Deinococci</taxon>
        <taxon>Deinococcales</taxon>
        <taxon>Deinococcaceae</taxon>
        <taxon>Deinococcus</taxon>
    </lineage>
</organism>
<comment type="pathway">
    <text evidence="1 11">Amino-acid biosynthesis; L-tryptophan biosynthesis; L-tryptophan from chorismate: step 3/5.</text>
</comment>
<dbReference type="InterPro" id="IPR001328">
    <property type="entry name" value="Pept_tRNA_hydro"/>
</dbReference>
<comment type="similarity">
    <text evidence="9 10">Belongs to the PTH family.</text>
</comment>
<dbReference type="Proteomes" id="UP000321306">
    <property type="component" value="Unassembled WGS sequence"/>
</dbReference>
<dbReference type="InterPro" id="IPR011060">
    <property type="entry name" value="RibuloseP-bd_barrel"/>
</dbReference>
<evidence type="ECO:0000256" key="9">
    <source>
        <dbReference type="ARBA" id="ARBA00038063"/>
    </source>
</evidence>
<dbReference type="UniPathway" id="UPA00035">
    <property type="reaction ID" value="UER00042"/>
</dbReference>
<dbReference type="SUPFAM" id="SSF51366">
    <property type="entry name" value="Ribulose-phoshate binding barrel"/>
    <property type="match status" value="1"/>
</dbReference>
<dbReference type="NCBIfam" id="TIGR00447">
    <property type="entry name" value="pth"/>
    <property type="match status" value="1"/>
</dbReference>
<comment type="caution">
    <text evidence="10">Lacks conserved residue(s) required for the propagation of feature annotation.</text>
</comment>
<proteinExistence type="inferred from homology"/>